<dbReference type="InParanoid" id="A0A0C3JYQ4"/>
<sequence length="209" mass="23018">MPTARYSIILEGARIRIQLVTHPLLPPRRPCIRALVHVRGGCTHTSVPSRSGRGAAVARPGALEECVNTRHTISSTDLPTSLCEVSGTLYTFSFSFLFVLCFTVLPPRTRVPRRTPSSIAPSTFPRSTQCLPSTDTVLMRHAVNEITVDTVRRSSRQMLPPSYQARISLVIAPYLSLFGRLVLLDVSSLLVPSSLACAQPLRRYSRFCG</sequence>
<organism evidence="1 2">
    <name type="scientific">Pisolithus tinctorius Marx 270</name>
    <dbReference type="NCBI Taxonomy" id="870435"/>
    <lineage>
        <taxon>Eukaryota</taxon>
        <taxon>Fungi</taxon>
        <taxon>Dikarya</taxon>
        <taxon>Basidiomycota</taxon>
        <taxon>Agaricomycotina</taxon>
        <taxon>Agaricomycetes</taxon>
        <taxon>Agaricomycetidae</taxon>
        <taxon>Boletales</taxon>
        <taxon>Sclerodermatineae</taxon>
        <taxon>Pisolithaceae</taxon>
        <taxon>Pisolithus</taxon>
    </lineage>
</organism>
<protein>
    <submittedName>
        <fullName evidence="1">Uncharacterized protein</fullName>
    </submittedName>
</protein>
<reference evidence="2" key="2">
    <citation type="submission" date="2015-01" db="EMBL/GenBank/DDBJ databases">
        <title>Evolutionary Origins and Diversification of the Mycorrhizal Mutualists.</title>
        <authorList>
            <consortium name="DOE Joint Genome Institute"/>
            <consortium name="Mycorrhizal Genomics Consortium"/>
            <person name="Kohler A."/>
            <person name="Kuo A."/>
            <person name="Nagy L.G."/>
            <person name="Floudas D."/>
            <person name="Copeland A."/>
            <person name="Barry K.W."/>
            <person name="Cichocki N."/>
            <person name="Veneault-Fourrey C."/>
            <person name="LaButti K."/>
            <person name="Lindquist E.A."/>
            <person name="Lipzen A."/>
            <person name="Lundell T."/>
            <person name="Morin E."/>
            <person name="Murat C."/>
            <person name="Riley R."/>
            <person name="Ohm R."/>
            <person name="Sun H."/>
            <person name="Tunlid A."/>
            <person name="Henrissat B."/>
            <person name="Grigoriev I.V."/>
            <person name="Hibbett D.S."/>
            <person name="Martin F."/>
        </authorList>
    </citation>
    <scope>NUCLEOTIDE SEQUENCE [LARGE SCALE GENOMIC DNA]</scope>
    <source>
        <strain evidence="2">Marx 270</strain>
    </source>
</reference>
<dbReference type="AlphaFoldDB" id="A0A0C3JYQ4"/>
<accession>A0A0C3JYQ4</accession>
<evidence type="ECO:0000313" key="1">
    <source>
        <dbReference type="EMBL" id="KIO02517.1"/>
    </source>
</evidence>
<name>A0A0C3JYQ4_PISTI</name>
<proteinExistence type="predicted"/>
<dbReference type="EMBL" id="KN831981">
    <property type="protein sequence ID" value="KIO02517.1"/>
    <property type="molecule type" value="Genomic_DNA"/>
</dbReference>
<dbReference type="Proteomes" id="UP000054217">
    <property type="component" value="Unassembled WGS sequence"/>
</dbReference>
<dbReference type="HOGENOM" id="CLU_1315863_0_0_1"/>
<gene>
    <name evidence="1" type="ORF">M404DRAFT_650418</name>
</gene>
<keyword evidence="2" id="KW-1185">Reference proteome</keyword>
<evidence type="ECO:0000313" key="2">
    <source>
        <dbReference type="Proteomes" id="UP000054217"/>
    </source>
</evidence>
<reference evidence="1 2" key="1">
    <citation type="submission" date="2014-04" db="EMBL/GenBank/DDBJ databases">
        <authorList>
            <consortium name="DOE Joint Genome Institute"/>
            <person name="Kuo A."/>
            <person name="Kohler A."/>
            <person name="Costa M.D."/>
            <person name="Nagy L.G."/>
            <person name="Floudas D."/>
            <person name="Copeland A."/>
            <person name="Barry K.W."/>
            <person name="Cichocki N."/>
            <person name="Veneault-Fourrey C."/>
            <person name="LaButti K."/>
            <person name="Lindquist E.A."/>
            <person name="Lipzen A."/>
            <person name="Lundell T."/>
            <person name="Morin E."/>
            <person name="Murat C."/>
            <person name="Sun H."/>
            <person name="Tunlid A."/>
            <person name="Henrissat B."/>
            <person name="Grigoriev I.V."/>
            <person name="Hibbett D.S."/>
            <person name="Martin F."/>
            <person name="Nordberg H.P."/>
            <person name="Cantor M.N."/>
            <person name="Hua S.X."/>
        </authorList>
    </citation>
    <scope>NUCLEOTIDE SEQUENCE [LARGE SCALE GENOMIC DNA]</scope>
    <source>
        <strain evidence="1 2">Marx 270</strain>
    </source>
</reference>